<dbReference type="Proteomes" id="UP000067689">
    <property type="component" value="Chromosome"/>
</dbReference>
<dbReference type="PATRIC" id="fig|2041.4.peg.2518"/>
<dbReference type="AlphaFoldDB" id="A0A0U4CQM2"/>
<reference evidence="2 3" key="1">
    <citation type="journal article" date="1991" name="Int. J. Syst. Bacteriol.">
        <title>Description of the erythromycin-producing bacterium Arthrobacter sp. strain NRRL B-3381 as Aeromicrobium erythreum gen. nov., sp. nov.</title>
        <authorList>
            <person name="Miller E.S."/>
            <person name="Woese C.R."/>
            <person name="Brenner S."/>
        </authorList>
    </citation>
    <scope>NUCLEOTIDE SEQUENCE [LARGE SCALE GENOMIC DNA]</scope>
    <source>
        <strain evidence="2 3">AR18</strain>
    </source>
</reference>
<dbReference type="EMBL" id="CP011502">
    <property type="protein sequence ID" value="ALX05382.1"/>
    <property type="molecule type" value="Genomic_DNA"/>
</dbReference>
<protein>
    <submittedName>
        <fullName evidence="2">Uncharacterized protein</fullName>
    </submittedName>
</protein>
<evidence type="ECO:0000313" key="2">
    <source>
        <dbReference type="EMBL" id="ALX05382.1"/>
    </source>
</evidence>
<evidence type="ECO:0000313" key="3">
    <source>
        <dbReference type="Proteomes" id="UP000067689"/>
    </source>
</evidence>
<feature type="region of interest" description="Disordered" evidence="1">
    <location>
        <begin position="69"/>
        <end position="104"/>
    </location>
</feature>
<keyword evidence="3" id="KW-1185">Reference proteome</keyword>
<dbReference type="RefSeq" id="WP_067859011.1">
    <property type="nucleotide sequence ID" value="NZ_CP011502.1"/>
</dbReference>
<organism evidence="2 3">
    <name type="scientific">Aeromicrobium erythreum</name>
    <dbReference type="NCBI Taxonomy" id="2041"/>
    <lineage>
        <taxon>Bacteria</taxon>
        <taxon>Bacillati</taxon>
        <taxon>Actinomycetota</taxon>
        <taxon>Actinomycetes</taxon>
        <taxon>Propionibacteriales</taxon>
        <taxon>Nocardioidaceae</taxon>
        <taxon>Aeromicrobium</taxon>
    </lineage>
</organism>
<dbReference type="KEGG" id="aer:AERYTH_12090"/>
<accession>A0A0U4CQM2</accession>
<evidence type="ECO:0000256" key="1">
    <source>
        <dbReference type="SAM" id="MobiDB-lite"/>
    </source>
</evidence>
<dbReference type="STRING" id="2041.AERYTH_12090"/>
<name>A0A0U4CQM2_9ACTN</name>
<gene>
    <name evidence="2" type="ORF">AERYTH_12090</name>
</gene>
<proteinExistence type="predicted"/>
<sequence length="170" mass="18550">MSEPGGREPFWDVVRRRHPDVDVVLLPPAEATAPPGSDRDPVSVETAQELAARLDQEFASVWELLLGGPPEPSPVRWTSSPVPGTARPVRSQRSRDERGEDLVGTSRAVLTDLGWTTSEPQAGLPLLVAERDDRDLRLTVHDGAVLLEVHGPAVPVRPRTLRALRAEARS</sequence>